<feature type="domain" description="Heterokaryon incompatibility" evidence="1">
    <location>
        <begin position="21"/>
        <end position="106"/>
    </location>
</feature>
<dbReference type="InterPro" id="IPR058525">
    <property type="entry name" value="DUF8212"/>
</dbReference>
<proteinExistence type="predicted"/>
<dbReference type="PANTHER" id="PTHR10622">
    <property type="entry name" value="HET DOMAIN-CONTAINING PROTEIN"/>
    <property type="match status" value="1"/>
</dbReference>
<dbReference type="Proteomes" id="UP001172155">
    <property type="component" value="Unassembled WGS sequence"/>
</dbReference>
<evidence type="ECO:0000259" key="1">
    <source>
        <dbReference type="Pfam" id="PF06985"/>
    </source>
</evidence>
<gene>
    <name evidence="3" type="ORF">B0T18DRAFT_311162</name>
</gene>
<name>A0AA40F602_9PEZI</name>
<protein>
    <submittedName>
        <fullName evidence="3">Heterokaryon incompatibility protein-domain-containing protein</fullName>
    </submittedName>
</protein>
<keyword evidence="4" id="KW-1185">Reference proteome</keyword>
<dbReference type="Pfam" id="PF26640">
    <property type="entry name" value="DUF8212"/>
    <property type="match status" value="1"/>
</dbReference>
<evidence type="ECO:0000259" key="2">
    <source>
        <dbReference type="Pfam" id="PF26640"/>
    </source>
</evidence>
<dbReference type="EMBL" id="JAUKUD010000002">
    <property type="protein sequence ID" value="KAK0751878.1"/>
    <property type="molecule type" value="Genomic_DNA"/>
</dbReference>
<organism evidence="3 4">
    <name type="scientific">Schizothecium vesticola</name>
    <dbReference type="NCBI Taxonomy" id="314040"/>
    <lineage>
        <taxon>Eukaryota</taxon>
        <taxon>Fungi</taxon>
        <taxon>Dikarya</taxon>
        <taxon>Ascomycota</taxon>
        <taxon>Pezizomycotina</taxon>
        <taxon>Sordariomycetes</taxon>
        <taxon>Sordariomycetidae</taxon>
        <taxon>Sordariales</taxon>
        <taxon>Schizotheciaceae</taxon>
        <taxon>Schizothecium</taxon>
    </lineage>
</organism>
<dbReference type="AlphaFoldDB" id="A0AA40F602"/>
<sequence>MRLIDAKTLVVKEFSTDIPPYAILSHTWGDGEVSFQHMQDLEVASKLQGFRKIRGCADLAIANGHEWIWVDTCCIDKTSSAELSEAINSMFAWYRDSAVCYVYLADVPGITDAMLCDFYTGGPKKLYVRHLIACSRWFTRGWTLQELVAPCDVEFFTAEWKSLGTKDAMEAFLSEKTGIPSAALAGGLLSEYSAAEKMSWASQRVTTREEDAAYCLLGIFDVHMPLLYGESTSAFVRLQEEILKRTEDLSLLVW</sequence>
<feature type="domain" description="DUF8212" evidence="2">
    <location>
        <begin position="234"/>
        <end position="254"/>
    </location>
</feature>
<dbReference type="Pfam" id="PF06985">
    <property type="entry name" value="HET"/>
    <property type="match status" value="1"/>
</dbReference>
<dbReference type="PANTHER" id="PTHR10622:SF10">
    <property type="entry name" value="HET DOMAIN-CONTAINING PROTEIN"/>
    <property type="match status" value="1"/>
</dbReference>
<comment type="caution">
    <text evidence="3">The sequence shown here is derived from an EMBL/GenBank/DDBJ whole genome shotgun (WGS) entry which is preliminary data.</text>
</comment>
<evidence type="ECO:0000313" key="3">
    <source>
        <dbReference type="EMBL" id="KAK0751878.1"/>
    </source>
</evidence>
<accession>A0AA40F602</accession>
<feature type="non-terminal residue" evidence="3">
    <location>
        <position position="254"/>
    </location>
</feature>
<reference evidence="3" key="1">
    <citation type="submission" date="2023-06" db="EMBL/GenBank/DDBJ databases">
        <title>Genome-scale phylogeny and comparative genomics of the fungal order Sordariales.</title>
        <authorList>
            <consortium name="Lawrence Berkeley National Laboratory"/>
            <person name="Hensen N."/>
            <person name="Bonometti L."/>
            <person name="Westerberg I."/>
            <person name="Brannstrom I.O."/>
            <person name="Guillou S."/>
            <person name="Cros-Aarteil S."/>
            <person name="Calhoun S."/>
            <person name="Haridas S."/>
            <person name="Kuo A."/>
            <person name="Mondo S."/>
            <person name="Pangilinan J."/>
            <person name="Riley R."/>
            <person name="LaButti K."/>
            <person name="Andreopoulos B."/>
            <person name="Lipzen A."/>
            <person name="Chen C."/>
            <person name="Yanf M."/>
            <person name="Daum C."/>
            <person name="Ng V."/>
            <person name="Clum A."/>
            <person name="Steindorff A."/>
            <person name="Ohm R."/>
            <person name="Martin F."/>
            <person name="Silar P."/>
            <person name="Natvig D."/>
            <person name="Lalanne C."/>
            <person name="Gautier V."/>
            <person name="Ament-velasquez S.L."/>
            <person name="Kruys A."/>
            <person name="Hutchinson M.I."/>
            <person name="Powell A.J."/>
            <person name="Barry K."/>
            <person name="Miller A.N."/>
            <person name="Grigoriev I.V."/>
            <person name="Debuchy R."/>
            <person name="Gladieux P."/>
            <person name="Thoren M.H."/>
            <person name="Johannesson H."/>
        </authorList>
    </citation>
    <scope>NUCLEOTIDE SEQUENCE</scope>
    <source>
        <strain evidence="3">SMH3187-1</strain>
    </source>
</reference>
<evidence type="ECO:0000313" key="4">
    <source>
        <dbReference type="Proteomes" id="UP001172155"/>
    </source>
</evidence>
<dbReference type="InterPro" id="IPR010730">
    <property type="entry name" value="HET"/>
</dbReference>